<name>A0A2J6S389_HYAVF</name>
<dbReference type="STRING" id="1149755.A0A2J6S389"/>
<evidence type="ECO:0000256" key="1">
    <source>
        <dbReference type="SAM" id="MobiDB-lite"/>
    </source>
</evidence>
<proteinExistence type="predicted"/>
<evidence type="ECO:0000313" key="2">
    <source>
        <dbReference type="EMBL" id="PMD45233.1"/>
    </source>
</evidence>
<organism evidence="2 3">
    <name type="scientific">Hyaloscypha variabilis (strain UAMH 11265 / GT02V1 / F)</name>
    <name type="common">Meliniomyces variabilis</name>
    <dbReference type="NCBI Taxonomy" id="1149755"/>
    <lineage>
        <taxon>Eukaryota</taxon>
        <taxon>Fungi</taxon>
        <taxon>Dikarya</taxon>
        <taxon>Ascomycota</taxon>
        <taxon>Pezizomycotina</taxon>
        <taxon>Leotiomycetes</taxon>
        <taxon>Helotiales</taxon>
        <taxon>Hyaloscyphaceae</taxon>
        <taxon>Hyaloscypha</taxon>
        <taxon>Hyaloscypha variabilis</taxon>
    </lineage>
</organism>
<dbReference type="PANTHER" id="PTHR37331:SF1">
    <property type="entry name" value="YALI0F11671P"/>
    <property type="match status" value="1"/>
</dbReference>
<protein>
    <submittedName>
        <fullName evidence="2">Uncharacterized protein</fullName>
    </submittedName>
</protein>
<keyword evidence="3" id="KW-1185">Reference proteome</keyword>
<dbReference type="AlphaFoldDB" id="A0A2J6S389"/>
<reference evidence="2 3" key="1">
    <citation type="submission" date="2016-04" db="EMBL/GenBank/DDBJ databases">
        <title>A degradative enzymes factory behind the ericoid mycorrhizal symbiosis.</title>
        <authorList>
            <consortium name="DOE Joint Genome Institute"/>
            <person name="Martino E."/>
            <person name="Morin E."/>
            <person name="Grelet G."/>
            <person name="Kuo A."/>
            <person name="Kohler A."/>
            <person name="Daghino S."/>
            <person name="Barry K."/>
            <person name="Choi C."/>
            <person name="Cichocki N."/>
            <person name="Clum A."/>
            <person name="Copeland A."/>
            <person name="Hainaut M."/>
            <person name="Haridas S."/>
            <person name="Labutti K."/>
            <person name="Lindquist E."/>
            <person name="Lipzen A."/>
            <person name="Khouja H.-R."/>
            <person name="Murat C."/>
            <person name="Ohm R."/>
            <person name="Olson A."/>
            <person name="Spatafora J."/>
            <person name="Veneault-Fourrey C."/>
            <person name="Henrissat B."/>
            <person name="Grigoriev I."/>
            <person name="Martin F."/>
            <person name="Perotto S."/>
        </authorList>
    </citation>
    <scope>NUCLEOTIDE SEQUENCE [LARGE SCALE GENOMIC DNA]</scope>
    <source>
        <strain evidence="2 3">F</strain>
    </source>
</reference>
<gene>
    <name evidence="2" type="ORF">L207DRAFT_508145</name>
</gene>
<sequence length="241" mass="25184">MFSTTLLRTSMRSPLRRSLRSISTLPSNTHIHVFPNPSSPATSHILTLLPTEPPSPNLSIGTTTKIPPTPDSVTENPHFLSILNDVLRLHASEDPMIQGQAAAFASTSGSALGSGGMFFPQQPKRKGSRSGGAGGTAGDGAGGASSQGGAGGGGRGGWLHVSDLRAPPDYGRIAWPEDIFGSLEVDGTGAFVVGEGGVKGNWQASGSYRIITREGILGLSDFLRGKLVERLKEEEKKELRG</sequence>
<dbReference type="PANTHER" id="PTHR37331">
    <property type="entry name" value="YALI0F11671P"/>
    <property type="match status" value="1"/>
</dbReference>
<evidence type="ECO:0000313" key="3">
    <source>
        <dbReference type="Proteomes" id="UP000235786"/>
    </source>
</evidence>
<dbReference type="OrthoDB" id="5397701at2759"/>
<feature type="compositionally biased region" description="Gly residues" evidence="1">
    <location>
        <begin position="129"/>
        <end position="155"/>
    </location>
</feature>
<accession>A0A2J6S389</accession>
<dbReference type="EMBL" id="KZ613940">
    <property type="protein sequence ID" value="PMD45233.1"/>
    <property type="molecule type" value="Genomic_DNA"/>
</dbReference>
<feature type="region of interest" description="Disordered" evidence="1">
    <location>
        <begin position="114"/>
        <end position="155"/>
    </location>
</feature>
<dbReference type="Proteomes" id="UP000235786">
    <property type="component" value="Unassembled WGS sequence"/>
</dbReference>